<dbReference type="InterPro" id="IPR016187">
    <property type="entry name" value="CTDL_fold"/>
</dbReference>
<comment type="caution">
    <text evidence="2">The sequence shown here is derived from an EMBL/GenBank/DDBJ whole genome shotgun (WGS) entry which is preliminary data.</text>
</comment>
<dbReference type="Proteomes" id="UP000019202">
    <property type="component" value="Unassembled WGS sequence"/>
</dbReference>
<protein>
    <submittedName>
        <fullName evidence="2">ToxD protein</fullName>
    </submittedName>
</protein>
<dbReference type="InterPro" id="IPR051043">
    <property type="entry name" value="Sulfatase_Mod_Factor_Kinase"/>
</dbReference>
<keyword evidence="3" id="KW-1185">Reference proteome</keyword>
<dbReference type="PANTHER" id="PTHR23150">
    <property type="entry name" value="SULFATASE MODIFYING FACTOR 1, 2"/>
    <property type="match status" value="1"/>
</dbReference>
<dbReference type="PANTHER" id="PTHR23150:SF19">
    <property type="entry name" value="FORMYLGLYCINE-GENERATING ENZYME"/>
    <property type="match status" value="1"/>
</dbReference>
<organism evidence="2 3">
    <name type="scientific">Xenorhabdus szentirmaii DSM 16338</name>
    <dbReference type="NCBI Taxonomy" id="1427518"/>
    <lineage>
        <taxon>Bacteria</taxon>
        <taxon>Pseudomonadati</taxon>
        <taxon>Pseudomonadota</taxon>
        <taxon>Gammaproteobacteria</taxon>
        <taxon>Enterobacterales</taxon>
        <taxon>Morganellaceae</taxon>
        <taxon>Xenorhabdus</taxon>
    </lineage>
</organism>
<dbReference type="GO" id="GO:0120147">
    <property type="term" value="F:formylglycine-generating oxidase activity"/>
    <property type="evidence" value="ECO:0007669"/>
    <property type="project" value="TreeGrafter"/>
</dbReference>
<sequence>MTESISLKWLIDMKHFHSPYLEKASPFLTDRKLLGLPESYTPSRNLKLNLDEFRKLAKGSINNWLEILESTDYPLEYRYAAGNLLSYAGDPRLKPLAPQMIDVPGGNINIGLLAENLDPTMAELADLNLERDWIAKEIPRHQVHVNPYRIGKYPVTNGEYITFLQDSGESRLPDNWFLGRYPFEIANHPVSGITTEDADCYSKWLSEKTGRTFRLPSEAEWEYAAAGPANLQFPWGDQFLPNHANTAESGIFTTTPVGMFTCGASPFGCLDMAGNVEEYVMENYTAYPGGITVQDDLVNIQGKHRVARGGSYTRFRDLTRNTRRHGKFPREIYVMGFRLAESVCS</sequence>
<evidence type="ECO:0000313" key="2">
    <source>
        <dbReference type="EMBL" id="CDL84148.1"/>
    </source>
</evidence>
<dbReference type="STRING" id="1427518.XSR1_40177"/>
<feature type="domain" description="Sulfatase-modifying factor enzyme-like" evidence="1">
    <location>
        <begin position="97"/>
        <end position="340"/>
    </location>
</feature>
<dbReference type="InterPro" id="IPR005532">
    <property type="entry name" value="SUMF_dom"/>
</dbReference>
<accession>W1J253</accession>
<dbReference type="EMBL" id="CBXF010000099">
    <property type="protein sequence ID" value="CDL84148.1"/>
    <property type="molecule type" value="Genomic_DNA"/>
</dbReference>
<dbReference type="SUPFAM" id="SSF56436">
    <property type="entry name" value="C-type lectin-like"/>
    <property type="match status" value="1"/>
</dbReference>
<proteinExistence type="predicted"/>
<evidence type="ECO:0000313" key="3">
    <source>
        <dbReference type="Proteomes" id="UP000019202"/>
    </source>
</evidence>
<dbReference type="InterPro" id="IPR042095">
    <property type="entry name" value="SUMF_sf"/>
</dbReference>
<evidence type="ECO:0000259" key="1">
    <source>
        <dbReference type="Pfam" id="PF03781"/>
    </source>
</evidence>
<dbReference type="Pfam" id="PF03781">
    <property type="entry name" value="FGE-sulfatase"/>
    <property type="match status" value="1"/>
</dbReference>
<reference evidence="2" key="1">
    <citation type="submission" date="2013-11" db="EMBL/GenBank/DDBJ databases">
        <title>Draft genome sequence and annotation of the entomopathogenic bacteria, Xenorhabdus cabanillasi strain JM26 and Xenorhabdus szentirmai strain DSM 16338.</title>
        <authorList>
            <person name="Gualtieri M."/>
            <person name="Ogier J.C."/>
            <person name="Pages S."/>
            <person name="Givaudan A."/>
            <person name="Gaudriault S."/>
        </authorList>
    </citation>
    <scope>NUCLEOTIDE SEQUENCE [LARGE SCALE GENOMIC DNA]</scope>
    <source>
        <strain evidence="2">DSM 16338</strain>
    </source>
</reference>
<dbReference type="Gene3D" id="3.90.1580.10">
    <property type="entry name" value="paralog of FGE (formylglycine-generating enzyme)"/>
    <property type="match status" value="1"/>
</dbReference>
<gene>
    <name evidence="2" type="ORF">XSR1_40177</name>
</gene>
<name>W1J253_9GAMM</name>
<dbReference type="AlphaFoldDB" id="W1J253"/>